<name>A0A431VYC2_9BACI</name>
<dbReference type="RefSeq" id="WP_126410090.1">
    <property type="nucleotide sequence ID" value="NZ_RXNT01000016.1"/>
</dbReference>
<dbReference type="AlphaFoldDB" id="A0A431VYC2"/>
<feature type="transmembrane region" description="Helical" evidence="1">
    <location>
        <begin position="12"/>
        <end position="30"/>
    </location>
</feature>
<keyword evidence="1" id="KW-1133">Transmembrane helix</keyword>
<gene>
    <name evidence="2" type="ORF">EKG37_17435</name>
</gene>
<keyword evidence="1" id="KW-0472">Membrane</keyword>
<evidence type="ECO:0000313" key="2">
    <source>
        <dbReference type="EMBL" id="RTR28086.1"/>
    </source>
</evidence>
<accession>A0A431VYC2</accession>
<proteinExistence type="predicted"/>
<keyword evidence="3" id="KW-1185">Reference proteome</keyword>
<keyword evidence="1" id="KW-0812">Transmembrane</keyword>
<organism evidence="2 3">
    <name type="scientific">Bacillus yapensis</name>
    <dbReference type="NCBI Taxonomy" id="2492960"/>
    <lineage>
        <taxon>Bacteria</taxon>
        <taxon>Bacillati</taxon>
        <taxon>Bacillota</taxon>
        <taxon>Bacilli</taxon>
        <taxon>Bacillales</taxon>
        <taxon>Bacillaceae</taxon>
        <taxon>Bacillus</taxon>
    </lineage>
</organism>
<protein>
    <submittedName>
        <fullName evidence="2">Uncharacterized protein</fullName>
    </submittedName>
</protein>
<sequence length="77" mass="8555">MRKKEFLNQLLAADAIIFVKMIIFALIHFIPPSEAAGIGLSLSHLATGGAIITAVIFVLVNIGWFIYYLYKMASIER</sequence>
<comment type="caution">
    <text evidence="2">The sequence shown here is derived from an EMBL/GenBank/DDBJ whole genome shotgun (WGS) entry which is preliminary data.</text>
</comment>
<feature type="transmembrane region" description="Helical" evidence="1">
    <location>
        <begin position="50"/>
        <end position="70"/>
    </location>
</feature>
<reference evidence="2 3" key="1">
    <citation type="submission" date="2018-12" db="EMBL/GenBank/DDBJ databases">
        <title>Bacillus yapensis draft genome sequence.</title>
        <authorList>
            <person name="Yu L."/>
            <person name="Xu X."/>
            <person name="Tang X."/>
        </authorList>
    </citation>
    <scope>NUCLEOTIDE SEQUENCE [LARGE SCALE GENOMIC DNA]</scope>
    <source>
        <strain evidence="2 3">XXST-01</strain>
    </source>
</reference>
<evidence type="ECO:0000256" key="1">
    <source>
        <dbReference type="SAM" id="Phobius"/>
    </source>
</evidence>
<dbReference type="Proteomes" id="UP000271374">
    <property type="component" value="Unassembled WGS sequence"/>
</dbReference>
<evidence type="ECO:0000313" key="3">
    <source>
        <dbReference type="Proteomes" id="UP000271374"/>
    </source>
</evidence>
<dbReference type="EMBL" id="RXNT01000016">
    <property type="protein sequence ID" value="RTR28086.1"/>
    <property type="molecule type" value="Genomic_DNA"/>
</dbReference>